<dbReference type="RefSeq" id="WP_073031686.1">
    <property type="nucleotide sequence ID" value="NZ_FQXJ01000018.1"/>
</dbReference>
<dbReference type="GO" id="GO:0016491">
    <property type="term" value="F:oxidoreductase activity"/>
    <property type="evidence" value="ECO:0007669"/>
    <property type="project" value="UniProtKB-KW"/>
</dbReference>
<dbReference type="InterPro" id="IPR051278">
    <property type="entry name" value="HdrB/HdrD_reductase"/>
</dbReference>
<dbReference type="Pfam" id="PF02754">
    <property type="entry name" value="CCG"/>
    <property type="match status" value="2"/>
</dbReference>
<gene>
    <name evidence="3" type="ORF">SAMN02746098_04051</name>
</gene>
<sequence>MASKTVSYFPGCSLHGLAKPFDTSTRLVCGKVGINLQEPNDWNCCGATSAHSIDHSLNLTLGARNLHLVGKSGFNTVTAPCAACYSNLKRSSLELQDPQKRQLASQLVGESLAGVQAVSVIHILELLSDLSISKSIKQSSKYRFTDLKVVCYYGCLTVRPNSESDPESDSSENPQSMDNLLGALGADVRDWSHKSECCGGSHSLCGPDLANLRTDEVLRQAIASGADVIAVACPLCHSNLEFRLHALQAKGKQIPVVFFTQLIGLALGYTVKEVGLHKMLVNSFPWREKLTLA</sequence>
<feature type="domain" description="Cysteine-rich" evidence="2">
    <location>
        <begin position="6"/>
        <end position="89"/>
    </location>
</feature>
<dbReference type="STRING" id="1121420.SAMN02746098_04051"/>
<dbReference type="Proteomes" id="UP000183954">
    <property type="component" value="Unassembled WGS sequence"/>
</dbReference>
<dbReference type="EMBL" id="FQXJ01000018">
    <property type="protein sequence ID" value="SHI42696.1"/>
    <property type="molecule type" value="Genomic_DNA"/>
</dbReference>
<feature type="domain" description="Cysteine-rich" evidence="2">
    <location>
        <begin position="149"/>
        <end position="240"/>
    </location>
</feature>
<evidence type="ECO:0000313" key="3">
    <source>
        <dbReference type="EMBL" id="SHI42696.1"/>
    </source>
</evidence>
<protein>
    <submittedName>
        <fullName evidence="3">Heterodisulfide reductase subunit B</fullName>
    </submittedName>
</protein>
<evidence type="ECO:0000256" key="1">
    <source>
        <dbReference type="ARBA" id="ARBA00023002"/>
    </source>
</evidence>
<proteinExistence type="predicted"/>
<dbReference type="PANTHER" id="PTHR42947:SF1">
    <property type="entry name" value="COB--COM HETERODISULFIDE REDUCTASE SUBUNIT B 1"/>
    <property type="match status" value="1"/>
</dbReference>
<evidence type="ECO:0000313" key="4">
    <source>
        <dbReference type="Proteomes" id="UP000183954"/>
    </source>
</evidence>
<reference evidence="4" key="1">
    <citation type="submission" date="2016-11" db="EMBL/GenBank/DDBJ databases">
        <authorList>
            <person name="Varghese N."/>
            <person name="Submissions S."/>
        </authorList>
    </citation>
    <scope>NUCLEOTIDE SEQUENCE [LARGE SCALE GENOMIC DNA]</scope>
    <source>
        <strain evidence="4">DSM 15449</strain>
    </source>
</reference>
<dbReference type="Gene3D" id="1.20.1050.140">
    <property type="match status" value="1"/>
</dbReference>
<dbReference type="OrthoDB" id="9777685at2"/>
<dbReference type="AlphaFoldDB" id="A0A1M6B1W0"/>
<accession>A0A1M6B1W0</accession>
<dbReference type="PANTHER" id="PTHR42947">
    <property type="entry name" value="COB--COM HETERODISULFIDE REDUCTASE SUBUNIT B 1"/>
    <property type="match status" value="1"/>
</dbReference>
<organism evidence="3 4">
    <name type="scientific">Desulfosporosinus lacus DSM 15449</name>
    <dbReference type="NCBI Taxonomy" id="1121420"/>
    <lineage>
        <taxon>Bacteria</taxon>
        <taxon>Bacillati</taxon>
        <taxon>Bacillota</taxon>
        <taxon>Clostridia</taxon>
        <taxon>Eubacteriales</taxon>
        <taxon>Desulfitobacteriaceae</taxon>
        <taxon>Desulfosporosinus</taxon>
    </lineage>
</organism>
<evidence type="ECO:0000259" key="2">
    <source>
        <dbReference type="Pfam" id="PF02754"/>
    </source>
</evidence>
<dbReference type="InterPro" id="IPR004017">
    <property type="entry name" value="Cys_rich_dom"/>
</dbReference>
<name>A0A1M6B1W0_9FIRM</name>
<keyword evidence="4" id="KW-1185">Reference proteome</keyword>
<keyword evidence="1" id="KW-0560">Oxidoreductase</keyword>